<dbReference type="AlphaFoldDB" id="A0A2T3J0G4"/>
<dbReference type="Proteomes" id="UP000241222">
    <property type="component" value="Unassembled WGS sequence"/>
</dbReference>
<proteinExistence type="predicted"/>
<evidence type="ECO:0000313" key="1">
    <source>
        <dbReference type="EMBL" id="PSU34407.1"/>
    </source>
</evidence>
<dbReference type="OrthoDB" id="1157001at2"/>
<sequence>MKTQAQKVKHSNVAELDFADPAVDDLLKFSIRQQLESLAQQQLSQAERKLKLQQSFTQAMTAVLTDSVTVHEQLTALFTDMYDQAMLSMAQAALSQDVLTRQYVSATGLIMSPLNCSTTIKDIYRIRGFVRGLDKAIKAKLSNRKQVRLLYPACGPFAPLLLPLLQYYQDEGGVDSSQLKVVLVDIQPGAIQSLHQLVKDLNVSDYVEAIVEADATQYEPQGAIDILLLEALQHGFTQEGQLSIARHQVQFLSLDGFLVPQSISVQAIMVHGDTEFNQQWQSAAYTHSSNLSAREQRVELGEILHISKTALIAMQPITLSGDIEVVQAGTLLLPDGVTDMPERILAIYARIHAFGDEVVDEYDSGITHPLPDMTFYVDATPSVPDNKYFVARGGERVGFYYQLSGLPRFIPVKA</sequence>
<dbReference type="Gene3D" id="3.40.50.150">
    <property type="entry name" value="Vaccinia Virus protein VP39"/>
    <property type="match status" value="1"/>
</dbReference>
<dbReference type="RefSeq" id="WP_107348833.1">
    <property type="nucleotide sequence ID" value="NZ_PYMH01000003.1"/>
</dbReference>
<evidence type="ECO:0008006" key="3">
    <source>
        <dbReference type="Google" id="ProtNLM"/>
    </source>
</evidence>
<keyword evidence="2" id="KW-1185">Reference proteome</keyword>
<evidence type="ECO:0000313" key="2">
    <source>
        <dbReference type="Proteomes" id="UP000241222"/>
    </source>
</evidence>
<protein>
    <recommendedName>
        <fullName evidence="3">Phytanoyl-CoA dioxygenase</fullName>
    </recommendedName>
</protein>
<accession>A0A2T3J0G4</accession>
<reference evidence="1 2" key="1">
    <citation type="submission" date="2018-03" db="EMBL/GenBank/DDBJ databases">
        <title>Whole genome sequencing of Histamine producing bacteria.</title>
        <authorList>
            <person name="Butler K."/>
        </authorList>
    </citation>
    <scope>NUCLEOTIDE SEQUENCE [LARGE SCALE GENOMIC DNA]</scope>
    <source>
        <strain evidence="1 2">JCM 13586</strain>
    </source>
</reference>
<name>A0A2T3J0G4_9GAMM</name>
<dbReference type="SUPFAM" id="SSF53335">
    <property type="entry name" value="S-adenosyl-L-methionine-dependent methyltransferases"/>
    <property type="match status" value="1"/>
</dbReference>
<gene>
    <name evidence="1" type="ORF">C9I99_10560</name>
</gene>
<organism evidence="1 2">
    <name type="scientific">Photobacterium lutimaris</name>
    <dbReference type="NCBI Taxonomy" id="388278"/>
    <lineage>
        <taxon>Bacteria</taxon>
        <taxon>Pseudomonadati</taxon>
        <taxon>Pseudomonadota</taxon>
        <taxon>Gammaproteobacteria</taxon>
        <taxon>Vibrionales</taxon>
        <taxon>Vibrionaceae</taxon>
        <taxon>Photobacterium</taxon>
    </lineage>
</organism>
<dbReference type="InterPro" id="IPR029063">
    <property type="entry name" value="SAM-dependent_MTases_sf"/>
</dbReference>
<comment type="caution">
    <text evidence="1">The sequence shown here is derived from an EMBL/GenBank/DDBJ whole genome shotgun (WGS) entry which is preliminary data.</text>
</comment>
<dbReference type="EMBL" id="PYMH01000003">
    <property type="protein sequence ID" value="PSU34407.1"/>
    <property type="molecule type" value="Genomic_DNA"/>
</dbReference>